<reference evidence="2 3" key="1">
    <citation type="journal article" date="2024" name="G3 (Bethesda)">
        <title>Genome assembly of Hibiscus sabdariffa L. provides insights into metabolisms of medicinal natural products.</title>
        <authorList>
            <person name="Kim T."/>
        </authorList>
    </citation>
    <scope>NUCLEOTIDE SEQUENCE [LARGE SCALE GENOMIC DNA]</scope>
    <source>
        <strain evidence="2">TK-2024</strain>
        <tissue evidence="2">Old leaves</tissue>
    </source>
</reference>
<accession>A0ABR2BDB8</accession>
<comment type="caution">
    <text evidence="2">The sequence shown here is derived from an EMBL/GenBank/DDBJ whole genome shotgun (WGS) entry which is preliminary data.</text>
</comment>
<dbReference type="Proteomes" id="UP001472677">
    <property type="component" value="Unassembled WGS sequence"/>
</dbReference>
<evidence type="ECO:0000313" key="2">
    <source>
        <dbReference type="EMBL" id="KAK8505113.1"/>
    </source>
</evidence>
<feature type="compositionally biased region" description="Acidic residues" evidence="1">
    <location>
        <begin position="1"/>
        <end position="16"/>
    </location>
</feature>
<sequence>MEIETIEEENVDEPTEAVEKAATTEMEVDNSDDEIHKPDKKETTSTNELIDNFPIDSPILPDLNIVEDAAEDVEEEEDCHMAKIVTYAITFANESFPEVITPTTAIVKVGITAFKKRKSKLKKKTTRMLGVRLGAMPQEYAGGNLTAIDDSTDGYKFLLEG</sequence>
<organism evidence="2 3">
    <name type="scientific">Hibiscus sabdariffa</name>
    <name type="common">roselle</name>
    <dbReference type="NCBI Taxonomy" id="183260"/>
    <lineage>
        <taxon>Eukaryota</taxon>
        <taxon>Viridiplantae</taxon>
        <taxon>Streptophyta</taxon>
        <taxon>Embryophyta</taxon>
        <taxon>Tracheophyta</taxon>
        <taxon>Spermatophyta</taxon>
        <taxon>Magnoliopsida</taxon>
        <taxon>eudicotyledons</taxon>
        <taxon>Gunneridae</taxon>
        <taxon>Pentapetalae</taxon>
        <taxon>rosids</taxon>
        <taxon>malvids</taxon>
        <taxon>Malvales</taxon>
        <taxon>Malvaceae</taxon>
        <taxon>Malvoideae</taxon>
        <taxon>Hibiscus</taxon>
    </lineage>
</organism>
<evidence type="ECO:0000313" key="3">
    <source>
        <dbReference type="Proteomes" id="UP001472677"/>
    </source>
</evidence>
<gene>
    <name evidence="2" type="ORF">V6N12_037990</name>
</gene>
<name>A0ABR2BDB8_9ROSI</name>
<feature type="region of interest" description="Disordered" evidence="1">
    <location>
        <begin position="1"/>
        <end position="47"/>
    </location>
</feature>
<proteinExistence type="predicted"/>
<keyword evidence="3" id="KW-1185">Reference proteome</keyword>
<protein>
    <submittedName>
        <fullName evidence="2">Uncharacterized protein</fullName>
    </submittedName>
</protein>
<evidence type="ECO:0000256" key="1">
    <source>
        <dbReference type="SAM" id="MobiDB-lite"/>
    </source>
</evidence>
<dbReference type="EMBL" id="JBBPBM010000130">
    <property type="protein sequence ID" value="KAK8505113.1"/>
    <property type="molecule type" value="Genomic_DNA"/>
</dbReference>
<feature type="compositionally biased region" description="Basic and acidic residues" evidence="1">
    <location>
        <begin position="33"/>
        <end position="43"/>
    </location>
</feature>